<keyword evidence="3" id="KW-0804">Transcription</keyword>
<protein>
    <submittedName>
        <fullName evidence="7">Putative TetR family transcriptional regulator</fullName>
    </submittedName>
</protein>
<sequence>MAQEPVTVWTRAERGARGRLPAHSRADLTAVAVELADRGGLSAVSMRQVAKELGTGQASLYRYVSGRDDLLDLMTDAVAGEIDLDVPLHGDPVADLVALAARAKAVHLRHPWLPDIPPEPLRLGPRGVDYLEYALRAMASVRLPGPAKMEIVALMSALVAQFARAEIQGSRATTDRQAAQAAYLSQTASQGDHPHVAAAMAEHPGTAPAEDPQRLFERTMRRVLTGLVVDDITAAGVEDVETPAAHDAQGTRDAPEAHEADPRDPTVGKRPEQ</sequence>
<evidence type="ECO:0000256" key="5">
    <source>
        <dbReference type="SAM" id="MobiDB-lite"/>
    </source>
</evidence>
<comment type="caution">
    <text evidence="7">The sequence shown here is derived from an EMBL/GenBank/DDBJ whole genome shotgun (WGS) entry which is preliminary data.</text>
</comment>
<evidence type="ECO:0000256" key="2">
    <source>
        <dbReference type="ARBA" id="ARBA00023125"/>
    </source>
</evidence>
<dbReference type="Gene3D" id="1.10.10.60">
    <property type="entry name" value="Homeodomain-like"/>
    <property type="match status" value="1"/>
</dbReference>
<dbReference type="RefSeq" id="WP_078885730.1">
    <property type="nucleotide sequence ID" value="NZ_CP098437.1"/>
</dbReference>
<dbReference type="Pfam" id="PF02909">
    <property type="entry name" value="TetR_C_1"/>
    <property type="match status" value="1"/>
</dbReference>
<dbReference type="PANTHER" id="PTHR30055">
    <property type="entry name" value="HTH-TYPE TRANSCRIPTIONAL REGULATOR RUTR"/>
    <property type="match status" value="1"/>
</dbReference>
<dbReference type="Gene3D" id="1.10.357.10">
    <property type="entry name" value="Tetracycline Repressor, domain 2"/>
    <property type="match status" value="1"/>
</dbReference>
<reference evidence="7 8" key="2">
    <citation type="journal article" date="2015" name="Stand. Genomic Sci.">
        <title>Draft genome sequence of marine-derived Streptomyces sp. TP-A0598, a producer of anti-MRSA antibiotic lydicamycins.</title>
        <authorList>
            <person name="Komaki H."/>
            <person name="Ichikawa N."/>
            <person name="Hosoyama A."/>
            <person name="Fujita N."/>
            <person name="Igarashi Y."/>
        </authorList>
    </citation>
    <scope>NUCLEOTIDE SEQUENCE [LARGE SCALE GENOMIC DNA]</scope>
    <source>
        <strain evidence="7 8">NBRC 110027</strain>
    </source>
</reference>
<organism evidence="7 8">
    <name type="scientific">Streptomyces lydicamycinicus</name>
    <dbReference type="NCBI Taxonomy" id="1546107"/>
    <lineage>
        <taxon>Bacteria</taxon>
        <taxon>Bacillati</taxon>
        <taxon>Actinomycetota</taxon>
        <taxon>Actinomycetes</taxon>
        <taxon>Kitasatosporales</taxon>
        <taxon>Streptomycetaceae</taxon>
        <taxon>Streptomyces</taxon>
    </lineage>
</organism>
<dbReference type="PANTHER" id="PTHR30055:SF151">
    <property type="entry name" value="TRANSCRIPTIONAL REGULATORY PROTEIN"/>
    <property type="match status" value="1"/>
</dbReference>
<dbReference type="OrthoDB" id="2570341at2"/>
<feature type="DNA-binding region" description="H-T-H motif" evidence="4">
    <location>
        <begin position="45"/>
        <end position="64"/>
    </location>
</feature>
<dbReference type="InterPro" id="IPR004111">
    <property type="entry name" value="Repressor_TetR_C"/>
</dbReference>
<accession>A0A0N7YLA3</accession>
<dbReference type="PROSITE" id="PS50977">
    <property type="entry name" value="HTH_TETR_2"/>
    <property type="match status" value="1"/>
</dbReference>
<dbReference type="AlphaFoldDB" id="A0A0N7YLA3"/>
<keyword evidence="8" id="KW-1185">Reference proteome</keyword>
<keyword evidence="1" id="KW-0805">Transcription regulation</keyword>
<dbReference type="InterPro" id="IPR001647">
    <property type="entry name" value="HTH_TetR"/>
</dbReference>
<dbReference type="EMBL" id="BBNO01000003">
    <property type="protein sequence ID" value="GAO08251.1"/>
    <property type="molecule type" value="Genomic_DNA"/>
</dbReference>
<evidence type="ECO:0000256" key="1">
    <source>
        <dbReference type="ARBA" id="ARBA00023015"/>
    </source>
</evidence>
<evidence type="ECO:0000313" key="8">
    <source>
        <dbReference type="Proteomes" id="UP000048965"/>
    </source>
</evidence>
<evidence type="ECO:0000259" key="6">
    <source>
        <dbReference type="PROSITE" id="PS50977"/>
    </source>
</evidence>
<reference evidence="8" key="1">
    <citation type="submission" date="2014-09" db="EMBL/GenBank/DDBJ databases">
        <title>Whole genome shotgun sequence of Streptomyces sp. NBRC 110027.</title>
        <authorList>
            <person name="Komaki H."/>
            <person name="Ichikawa N."/>
            <person name="Katano-Makiyama Y."/>
            <person name="Hosoyama A."/>
            <person name="Hashimoto M."/>
            <person name="Uohara A."/>
            <person name="Kitahashi Y."/>
            <person name="Ohji S."/>
            <person name="Kimura A."/>
            <person name="Yamazoe A."/>
            <person name="Igarashi Y."/>
            <person name="Fujita N."/>
        </authorList>
    </citation>
    <scope>NUCLEOTIDE SEQUENCE [LARGE SCALE GENOMIC DNA]</scope>
    <source>
        <strain evidence="8">NBRC 110027</strain>
    </source>
</reference>
<dbReference type="Proteomes" id="UP000048965">
    <property type="component" value="Unassembled WGS sequence"/>
</dbReference>
<feature type="region of interest" description="Disordered" evidence="5">
    <location>
        <begin position="238"/>
        <end position="273"/>
    </location>
</feature>
<feature type="domain" description="HTH tetR-type" evidence="6">
    <location>
        <begin position="22"/>
        <end position="82"/>
    </location>
</feature>
<dbReference type="GO" id="GO:0000976">
    <property type="term" value="F:transcription cis-regulatory region binding"/>
    <property type="evidence" value="ECO:0007669"/>
    <property type="project" value="TreeGrafter"/>
</dbReference>
<dbReference type="SUPFAM" id="SSF48498">
    <property type="entry name" value="Tetracyclin repressor-like, C-terminal domain"/>
    <property type="match status" value="1"/>
</dbReference>
<feature type="compositionally biased region" description="Basic and acidic residues" evidence="5">
    <location>
        <begin position="249"/>
        <end position="273"/>
    </location>
</feature>
<dbReference type="Pfam" id="PF00440">
    <property type="entry name" value="TetR_N"/>
    <property type="match status" value="1"/>
</dbReference>
<evidence type="ECO:0000256" key="3">
    <source>
        <dbReference type="ARBA" id="ARBA00023163"/>
    </source>
</evidence>
<dbReference type="InterPro" id="IPR036271">
    <property type="entry name" value="Tet_transcr_reg_TetR-rel_C_sf"/>
</dbReference>
<dbReference type="GO" id="GO:0003700">
    <property type="term" value="F:DNA-binding transcription factor activity"/>
    <property type="evidence" value="ECO:0007669"/>
    <property type="project" value="TreeGrafter"/>
</dbReference>
<gene>
    <name evidence="7" type="ORF">TPA0598_03_07120</name>
</gene>
<dbReference type="SUPFAM" id="SSF46689">
    <property type="entry name" value="Homeodomain-like"/>
    <property type="match status" value="1"/>
</dbReference>
<dbReference type="InterPro" id="IPR009057">
    <property type="entry name" value="Homeodomain-like_sf"/>
</dbReference>
<proteinExistence type="predicted"/>
<dbReference type="GO" id="GO:0045892">
    <property type="term" value="P:negative regulation of DNA-templated transcription"/>
    <property type="evidence" value="ECO:0007669"/>
    <property type="project" value="InterPro"/>
</dbReference>
<keyword evidence="2 4" id="KW-0238">DNA-binding</keyword>
<dbReference type="InterPro" id="IPR050109">
    <property type="entry name" value="HTH-type_TetR-like_transc_reg"/>
</dbReference>
<evidence type="ECO:0000313" key="7">
    <source>
        <dbReference type="EMBL" id="GAO08251.1"/>
    </source>
</evidence>
<evidence type="ECO:0000256" key="4">
    <source>
        <dbReference type="PROSITE-ProRule" id="PRU00335"/>
    </source>
</evidence>
<name>A0A0N7YLA3_9ACTN</name>